<name>A0A0K1JHA9_9MICO</name>
<accession>A0A0K1JHA9</accession>
<dbReference type="KEGG" id="lmoi:VV02_09095"/>
<dbReference type="Pfam" id="PF13671">
    <property type="entry name" value="AAA_33"/>
    <property type="match status" value="1"/>
</dbReference>
<evidence type="ECO:0000313" key="1">
    <source>
        <dbReference type="EMBL" id="AKU15973.1"/>
    </source>
</evidence>
<dbReference type="AlphaFoldDB" id="A0A0K1JHA9"/>
<organism evidence="1 2">
    <name type="scientific">Luteipulveratus mongoliensis</name>
    <dbReference type="NCBI Taxonomy" id="571913"/>
    <lineage>
        <taxon>Bacteria</taxon>
        <taxon>Bacillati</taxon>
        <taxon>Actinomycetota</taxon>
        <taxon>Actinomycetes</taxon>
        <taxon>Micrococcales</taxon>
        <taxon>Dermacoccaceae</taxon>
        <taxon>Luteipulveratus</taxon>
    </lineage>
</organism>
<dbReference type="Gene3D" id="3.40.50.300">
    <property type="entry name" value="P-loop containing nucleotide triphosphate hydrolases"/>
    <property type="match status" value="1"/>
</dbReference>
<evidence type="ECO:0000313" key="2">
    <source>
        <dbReference type="Proteomes" id="UP000066480"/>
    </source>
</evidence>
<dbReference type="SUPFAM" id="SSF52540">
    <property type="entry name" value="P-loop containing nucleoside triphosphate hydrolases"/>
    <property type="match status" value="1"/>
</dbReference>
<dbReference type="Proteomes" id="UP000066480">
    <property type="component" value="Chromosome"/>
</dbReference>
<protein>
    <submittedName>
        <fullName evidence="1">Uncharacterized protein</fullName>
    </submittedName>
</protein>
<proteinExistence type="predicted"/>
<sequence>MPRLIVLNGPPAVGKSTLAARYADDHPLALNLDLDRVHLLLGGADDNALDGYMATRDLAAAMARTHLQAGHDVVVPQYLARPLFLERLEALAGEIGAAFHEIVLLDSLQRLEARFAHRSATSAEPEHQLAARAVATGGEQSLPAMRARLVELVATRPLAVVIDCPEGQEDTTYRAILHAVGEA</sequence>
<dbReference type="EMBL" id="CP011112">
    <property type="protein sequence ID" value="AKU15973.1"/>
    <property type="molecule type" value="Genomic_DNA"/>
</dbReference>
<reference evidence="1 2" key="1">
    <citation type="submission" date="2015-03" db="EMBL/GenBank/DDBJ databases">
        <title>Luteipulveratus halotolerans sp. nov., a novel actinobacterium (Dermacoccaceae) from Sarawak, Malaysia.</title>
        <authorList>
            <person name="Juboi H."/>
            <person name="Basik A."/>
            <person name="Shamsul S.S."/>
            <person name="Arnold P."/>
            <person name="Schmitt E.K."/>
            <person name="Sanglier J.-J."/>
            <person name="Yeo T."/>
        </authorList>
    </citation>
    <scope>NUCLEOTIDE SEQUENCE [LARGE SCALE GENOMIC DNA]</scope>
    <source>
        <strain evidence="1 2">MN07-A0370</strain>
    </source>
</reference>
<dbReference type="STRING" id="571913.VV02_09095"/>
<dbReference type="InterPro" id="IPR027417">
    <property type="entry name" value="P-loop_NTPase"/>
</dbReference>
<dbReference type="OrthoDB" id="7837405at2"/>
<dbReference type="RefSeq" id="WP_052591062.1">
    <property type="nucleotide sequence ID" value="NZ_CP011112.1"/>
</dbReference>
<keyword evidence="2" id="KW-1185">Reference proteome</keyword>
<gene>
    <name evidence="1" type="ORF">VV02_09095</name>
</gene>